<dbReference type="EMBL" id="JAZDUA010000745">
    <property type="protein sequence ID" value="KAK7789509.1"/>
    <property type="molecule type" value="Genomic_DNA"/>
</dbReference>
<organism evidence="5 6">
    <name type="scientific">Gryllus longicercus</name>
    <dbReference type="NCBI Taxonomy" id="2509291"/>
    <lineage>
        <taxon>Eukaryota</taxon>
        <taxon>Metazoa</taxon>
        <taxon>Ecdysozoa</taxon>
        <taxon>Arthropoda</taxon>
        <taxon>Hexapoda</taxon>
        <taxon>Insecta</taxon>
        <taxon>Pterygota</taxon>
        <taxon>Neoptera</taxon>
        <taxon>Polyneoptera</taxon>
        <taxon>Orthoptera</taxon>
        <taxon>Ensifera</taxon>
        <taxon>Gryllidea</taxon>
        <taxon>Grylloidea</taxon>
        <taxon>Gryllidae</taxon>
        <taxon>Gryllinae</taxon>
        <taxon>Gryllus</taxon>
    </lineage>
</organism>
<dbReference type="Pfam" id="PF00271">
    <property type="entry name" value="Helicase_C"/>
    <property type="match status" value="1"/>
</dbReference>
<keyword evidence="2" id="KW-0378">Hydrolase</keyword>
<dbReference type="PROSITE" id="PS51194">
    <property type="entry name" value="HELICASE_CTER"/>
    <property type="match status" value="1"/>
</dbReference>
<evidence type="ECO:0000259" key="4">
    <source>
        <dbReference type="PROSITE" id="PS51194"/>
    </source>
</evidence>
<evidence type="ECO:0000313" key="6">
    <source>
        <dbReference type="Proteomes" id="UP001378592"/>
    </source>
</evidence>
<dbReference type="PANTHER" id="PTHR45626">
    <property type="entry name" value="TRANSCRIPTION TERMINATION FACTOR 2-RELATED"/>
    <property type="match status" value="1"/>
</dbReference>
<dbReference type="Proteomes" id="UP001378592">
    <property type="component" value="Unassembled WGS sequence"/>
</dbReference>
<dbReference type="AlphaFoldDB" id="A0AAN9V545"/>
<accession>A0AAN9V545</accession>
<dbReference type="InterPro" id="IPR050628">
    <property type="entry name" value="SNF2_RAD54_helicase_TF"/>
</dbReference>
<dbReference type="GO" id="GO:0006281">
    <property type="term" value="P:DNA repair"/>
    <property type="evidence" value="ECO:0007669"/>
    <property type="project" value="TreeGrafter"/>
</dbReference>
<proteinExistence type="predicted"/>
<keyword evidence="3" id="KW-0067">ATP-binding</keyword>
<dbReference type="GO" id="GO:0005524">
    <property type="term" value="F:ATP binding"/>
    <property type="evidence" value="ECO:0007669"/>
    <property type="project" value="UniProtKB-KW"/>
</dbReference>
<dbReference type="GO" id="GO:0005634">
    <property type="term" value="C:nucleus"/>
    <property type="evidence" value="ECO:0007669"/>
    <property type="project" value="TreeGrafter"/>
</dbReference>
<dbReference type="InterPro" id="IPR027417">
    <property type="entry name" value="P-loop_NTPase"/>
</dbReference>
<evidence type="ECO:0000313" key="5">
    <source>
        <dbReference type="EMBL" id="KAK7789509.1"/>
    </source>
</evidence>
<keyword evidence="6" id="KW-1185">Reference proteome</keyword>
<dbReference type="Gene3D" id="3.40.50.300">
    <property type="entry name" value="P-loop containing nucleotide triphosphate hydrolases"/>
    <property type="match status" value="1"/>
</dbReference>
<dbReference type="GO" id="GO:0016787">
    <property type="term" value="F:hydrolase activity"/>
    <property type="evidence" value="ECO:0007669"/>
    <property type="project" value="UniProtKB-KW"/>
</dbReference>
<evidence type="ECO:0000256" key="2">
    <source>
        <dbReference type="ARBA" id="ARBA00022801"/>
    </source>
</evidence>
<dbReference type="SMART" id="SM00490">
    <property type="entry name" value="HELICc"/>
    <property type="match status" value="1"/>
</dbReference>
<gene>
    <name evidence="5" type="ORF">R5R35_002809</name>
</gene>
<evidence type="ECO:0000256" key="1">
    <source>
        <dbReference type="ARBA" id="ARBA00022741"/>
    </source>
</evidence>
<sequence length="143" mass="16003">MLNIIYTHLVDSGVKCDMLSGAVPVKDRMEVVKNFNSERGNQVLLLSLTAGGVGLNLTGGNHLLLIDLHWNPQLESQAFDRIYRVGQKKPVYIYKFICQETIEERIKVLQDKKLSLAAGVLTGTVQRNVSKLTLEDLKSLFSM</sequence>
<dbReference type="GO" id="GO:0008094">
    <property type="term" value="F:ATP-dependent activity, acting on DNA"/>
    <property type="evidence" value="ECO:0007669"/>
    <property type="project" value="TreeGrafter"/>
</dbReference>
<dbReference type="PANTHER" id="PTHR45626:SF50">
    <property type="entry name" value="TRANSCRIPTION TERMINATION FACTOR 2"/>
    <property type="match status" value="1"/>
</dbReference>
<feature type="domain" description="Helicase C-terminal" evidence="4">
    <location>
        <begin position="1"/>
        <end position="133"/>
    </location>
</feature>
<name>A0AAN9V545_9ORTH</name>
<protein>
    <recommendedName>
        <fullName evidence="4">Helicase C-terminal domain-containing protein</fullName>
    </recommendedName>
</protein>
<dbReference type="SUPFAM" id="SSF52540">
    <property type="entry name" value="P-loop containing nucleoside triphosphate hydrolases"/>
    <property type="match status" value="1"/>
</dbReference>
<evidence type="ECO:0000256" key="3">
    <source>
        <dbReference type="ARBA" id="ARBA00022840"/>
    </source>
</evidence>
<reference evidence="5 6" key="1">
    <citation type="submission" date="2024-03" db="EMBL/GenBank/DDBJ databases">
        <title>The genome assembly and annotation of the cricket Gryllus longicercus Weissman &amp; Gray.</title>
        <authorList>
            <person name="Szrajer S."/>
            <person name="Gray D."/>
            <person name="Ylla G."/>
        </authorList>
    </citation>
    <scope>NUCLEOTIDE SEQUENCE [LARGE SCALE GENOMIC DNA]</scope>
    <source>
        <strain evidence="5">DAG 2021-001</strain>
        <tissue evidence="5">Whole body minus gut</tissue>
    </source>
</reference>
<dbReference type="CDD" id="cd18793">
    <property type="entry name" value="SF2_C_SNF"/>
    <property type="match status" value="1"/>
</dbReference>
<dbReference type="InterPro" id="IPR049730">
    <property type="entry name" value="SNF2/RAD54-like_C"/>
</dbReference>
<dbReference type="InterPro" id="IPR001650">
    <property type="entry name" value="Helicase_C-like"/>
</dbReference>
<keyword evidence="1" id="KW-0547">Nucleotide-binding</keyword>
<comment type="caution">
    <text evidence="5">The sequence shown here is derived from an EMBL/GenBank/DDBJ whole genome shotgun (WGS) entry which is preliminary data.</text>
</comment>